<reference evidence="2 3" key="1">
    <citation type="submission" date="2016-10" db="EMBL/GenBank/DDBJ databases">
        <authorList>
            <person name="de Groot N.N."/>
        </authorList>
    </citation>
    <scope>NUCLEOTIDE SEQUENCE [LARGE SCALE GENOMIC DNA]</scope>
    <source>
        <strain evidence="2 3">DSM 22187</strain>
    </source>
</reference>
<evidence type="ECO:0000313" key="3">
    <source>
        <dbReference type="Proteomes" id="UP000198888"/>
    </source>
</evidence>
<dbReference type="EMBL" id="FNYR01000021">
    <property type="protein sequence ID" value="SEJ09732.1"/>
    <property type="molecule type" value="Genomic_DNA"/>
</dbReference>
<organism evidence="2 3">
    <name type="scientific">Halohasta litchfieldiae</name>
    <dbReference type="NCBI Taxonomy" id="1073996"/>
    <lineage>
        <taxon>Archaea</taxon>
        <taxon>Methanobacteriati</taxon>
        <taxon>Methanobacteriota</taxon>
        <taxon>Stenosarchaea group</taxon>
        <taxon>Halobacteria</taxon>
        <taxon>Halobacteriales</taxon>
        <taxon>Haloferacaceae</taxon>
        <taxon>Halohasta</taxon>
    </lineage>
</organism>
<keyword evidence="3" id="KW-1185">Reference proteome</keyword>
<accession>A0A1H6WB09</accession>
<dbReference type="Proteomes" id="UP000198888">
    <property type="component" value="Unassembled WGS sequence"/>
</dbReference>
<feature type="transmembrane region" description="Helical" evidence="1">
    <location>
        <begin position="140"/>
        <end position="158"/>
    </location>
</feature>
<feature type="transmembrane region" description="Helical" evidence="1">
    <location>
        <begin position="104"/>
        <end position="128"/>
    </location>
</feature>
<sequence length="204" mass="22094">MGRKIAVWVFFATVFYQFVDAGAELFVPFYDRGGVVATLLFWLLPAGTAFILGLSETAEHATDSQRRKWVYVSAVIGAAVGQFVSIVVLLPTSALPDLTLVGGIILSGITALFVLISVAAGVLLVLAAHGDQDELISSRLTQITGVTFLLFFLFTLSIEMSSLSSPYLTGNDAIVFLLAGVWFLIVTRTLKQNNRKNEKEPFTA</sequence>
<evidence type="ECO:0000256" key="1">
    <source>
        <dbReference type="SAM" id="Phobius"/>
    </source>
</evidence>
<feature type="transmembrane region" description="Helical" evidence="1">
    <location>
        <begin position="69"/>
        <end position="92"/>
    </location>
</feature>
<gene>
    <name evidence="2" type="ORF">SAMN05444271_1212</name>
</gene>
<evidence type="ECO:0000313" key="2">
    <source>
        <dbReference type="EMBL" id="SEJ09732.1"/>
    </source>
</evidence>
<keyword evidence="1" id="KW-0812">Transmembrane</keyword>
<feature type="transmembrane region" description="Helical" evidence="1">
    <location>
        <begin position="173"/>
        <end position="190"/>
    </location>
</feature>
<feature type="transmembrane region" description="Helical" evidence="1">
    <location>
        <begin position="37"/>
        <end position="57"/>
    </location>
</feature>
<accession>A0A2H4Q1E4</accession>
<dbReference type="KEGG" id="hae:halTADL_1414"/>
<keyword evidence="1" id="KW-0472">Membrane</keyword>
<keyword evidence="1" id="KW-1133">Transmembrane helix</keyword>
<dbReference type="OrthoDB" id="350256at2157"/>
<proteinExistence type="predicted"/>
<protein>
    <submittedName>
        <fullName evidence="2">Uncharacterized protein</fullName>
    </submittedName>
</protein>
<name>A0A1H6WB09_9EURY</name>
<dbReference type="GeneID" id="35002220"/>
<dbReference type="AlphaFoldDB" id="A0A1H6WB09"/>
<dbReference type="STRING" id="1073996.SAMN05444271_1212"/>
<dbReference type="RefSeq" id="WP_089673147.1">
    <property type="nucleotide sequence ID" value="NZ_CP024845.1"/>
</dbReference>